<keyword evidence="9" id="KW-1185">Reference proteome</keyword>
<comment type="subunit">
    <text evidence="5">Binds ribosomal protein uS19.</text>
</comment>
<reference evidence="8 9" key="1">
    <citation type="submission" date="2017-03" db="EMBL/GenBank/DDBJ databases">
        <authorList>
            <person name="Afonso C.L."/>
            <person name="Miller P.J."/>
            <person name="Scott M.A."/>
            <person name="Spackman E."/>
            <person name="Goraichik I."/>
            <person name="Dimitrov K.M."/>
            <person name="Suarez D.L."/>
            <person name="Swayne D.E."/>
        </authorList>
    </citation>
    <scope>NUCLEOTIDE SEQUENCE [LARGE SCALE GENOMIC DNA]</scope>
    <source>
        <strain evidence="8">SB41UT1</strain>
    </source>
</reference>
<dbReference type="HAMAP" id="MF_00014">
    <property type="entry name" value="Ribosome_mat_RimM"/>
    <property type="match status" value="1"/>
</dbReference>
<dbReference type="InterPro" id="IPR056792">
    <property type="entry name" value="PRC_RimM"/>
</dbReference>
<dbReference type="EMBL" id="FWPT01000012">
    <property type="protein sequence ID" value="SMA50422.1"/>
    <property type="molecule type" value="Genomic_DNA"/>
</dbReference>
<evidence type="ECO:0000313" key="9">
    <source>
        <dbReference type="Proteomes" id="UP000196573"/>
    </source>
</evidence>
<dbReference type="Proteomes" id="UP000196573">
    <property type="component" value="Unassembled WGS sequence"/>
</dbReference>
<comment type="function">
    <text evidence="5">An accessory protein needed during the final step in the assembly of 30S ribosomal subunit, possibly for assembly of the head region. Essential for efficient processing of 16S rRNA. May be needed both before and after RbfA during the maturation of 16S rRNA. It has affinity for free ribosomal 30S subunits but not for 70S ribosomes.</text>
</comment>
<evidence type="ECO:0000256" key="3">
    <source>
        <dbReference type="ARBA" id="ARBA00022552"/>
    </source>
</evidence>
<keyword evidence="1 5" id="KW-0963">Cytoplasm</keyword>
<dbReference type="Gene3D" id="2.30.30.240">
    <property type="entry name" value="PRC-barrel domain"/>
    <property type="match status" value="1"/>
</dbReference>
<dbReference type="InterPro" id="IPR009000">
    <property type="entry name" value="Transl_B-barrel_sf"/>
</dbReference>
<evidence type="ECO:0000259" key="7">
    <source>
        <dbReference type="Pfam" id="PF24986"/>
    </source>
</evidence>
<dbReference type="InterPro" id="IPR011961">
    <property type="entry name" value="RimM"/>
</dbReference>
<dbReference type="GO" id="GO:0006364">
    <property type="term" value="P:rRNA processing"/>
    <property type="evidence" value="ECO:0007669"/>
    <property type="project" value="UniProtKB-UniRule"/>
</dbReference>
<gene>
    <name evidence="5 8" type="primary">rimM</name>
    <name evidence="8" type="ORF">EHSB41UT_04220</name>
</gene>
<comment type="subcellular location">
    <subcellularLocation>
        <location evidence="5">Cytoplasm</location>
    </subcellularLocation>
</comment>
<keyword evidence="3 5" id="KW-0698">rRNA processing</keyword>
<dbReference type="PANTHER" id="PTHR33692">
    <property type="entry name" value="RIBOSOME MATURATION FACTOR RIMM"/>
    <property type="match status" value="1"/>
</dbReference>
<proteinExistence type="inferred from homology"/>
<feature type="domain" description="Ribosome maturation factor RimM PRC barrel" evidence="7">
    <location>
        <begin position="114"/>
        <end position="188"/>
    </location>
</feature>
<evidence type="ECO:0000256" key="1">
    <source>
        <dbReference type="ARBA" id="ARBA00022490"/>
    </source>
</evidence>
<dbReference type="RefSeq" id="WP_087112860.1">
    <property type="nucleotide sequence ID" value="NZ_CBCSCN010000005.1"/>
</dbReference>
<dbReference type="InterPro" id="IPR002676">
    <property type="entry name" value="RimM_N"/>
</dbReference>
<comment type="similarity">
    <text evidence="5">Belongs to the RimM family.</text>
</comment>
<dbReference type="SUPFAM" id="SSF50346">
    <property type="entry name" value="PRC-barrel domain"/>
    <property type="match status" value="1"/>
</dbReference>
<evidence type="ECO:0000256" key="4">
    <source>
        <dbReference type="ARBA" id="ARBA00023186"/>
    </source>
</evidence>
<accession>A0A1X7AQL1</accession>
<dbReference type="SUPFAM" id="SSF50447">
    <property type="entry name" value="Translation proteins"/>
    <property type="match status" value="1"/>
</dbReference>
<feature type="domain" description="RimM N-terminal" evidence="6">
    <location>
        <begin position="20"/>
        <end position="102"/>
    </location>
</feature>
<name>A0A1X7AQL1_9GAMM</name>
<dbReference type="Pfam" id="PF24986">
    <property type="entry name" value="PRC_RimM"/>
    <property type="match status" value="1"/>
</dbReference>
<dbReference type="GO" id="GO:0005840">
    <property type="term" value="C:ribosome"/>
    <property type="evidence" value="ECO:0007669"/>
    <property type="project" value="InterPro"/>
</dbReference>
<dbReference type="AlphaFoldDB" id="A0A1X7AQL1"/>
<comment type="domain">
    <text evidence="5">The PRC barrel domain binds ribosomal protein uS19.</text>
</comment>
<sequence length="191" mass="21502">MHAEGKAPSAGAAEKSDDLVMGRITAVYGIKGWVKVYSFTAPMTNVLNYRQWRLRYPDGRQETVQLDNGRTHGKGLIALIAKTADRNQAERFIGAEILVNSRDLPEPDDGEFYWHQLEGLTVLARDEDGNESNLGKVHHLMETGANDVLVVRGASGSIDRRERLIPWLEEQVVTEVNLEQGFIRVDWDPEF</sequence>
<keyword evidence="4 5" id="KW-0143">Chaperone</keyword>
<dbReference type="PANTHER" id="PTHR33692:SF1">
    <property type="entry name" value="RIBOSOME MATURATION FACTOR RIMM"/>
    <property type="match status" value="1"/>
</dbReference>
<dbReference type="NCBIfam" id="TIGR02273">
    <property type="entry name" value="16S_RimM"/>
    <property type="match status" value="1"/>
</dbReference>
<dbReference type="Gene3D" id="2.40.30.60">
    <property type="entry name" value="RimM"/>
    <property type="match status" value="1"/>
</dbReference>
<keyword evidence="2 5" id="KW-0690">Ribosome biogenesis</keyword>
<evidence type="ECO:0000259" key="6">
    <source>
        <dbReference type="Pfam" id="PF01782"/>
    </source>
</evidence>
<dbReference type="GO" id="GO:0005737">
    <property type="term" value="C:cytoplasm"/>
    <property type="evidence" value="ECO:0007669"/>
    <property type="project" value="UniProtKB-SubCell"/>
</dbReference>
<dbReference type="GO" id="GO:0043022">
    <property type="term" value="F:ribosome binding"/>
    <property type="evidence" value="ECO:0007669"/>
    <property type="project" value="InterPro"/>
</dbReference>
<dbReference type="Pfam" id="PF01782">
    <property type="entry name" value="RimM"/>
    <property type="match status" value="1"/>
</dbReference>
<dbReference type="GO" id="GO:0042274">
    <property type="term" value="P:ribosomal small subunit biogenesis"/>
    <property type="evidence" value="ECO:0007669"/>
    <property type="project" value="UniProtKB-UniRule"/>
</dbReference>
<evidence type="ECO:0000256" key="2">
    <source>
        <dbReference type="ARBA" id="ARBA00022517"/>
    </source>
</evidence>
<evidence type="ECO:0000256" key="5">
    <source>
        <dbReference type="HAMAP-Rule" id="MF_00014"/>
    </source>
</evidence>
<dbReference type="OrthoDB" id="9783509at2"/>
<protein>
    <recommendedName>
        <fullName evidence="5">Ribosome maturation factor RimM</fullName>
    </recommendedName>
</protein>
<evidence type="ECO:0000313" key="8">
    <source>
        <dbReference type="EMBL" id="SMA50422.1"/>
    </source>
</evidence>
<organism evidence="8 9">
    <name type="scientific">Parendozoicomonas haliclonae</name>
    <dbReference type="NCBI Taxonomy" id="1960125"/>
    <lineage>
        <taxon>Bacteria</taxon>
        <taxon>Pseudomonadati</taxon>
        <taxon>Pseudomonadota</taxon>
        <taxon>Gammaproteobacteria</taxon>
        <taxon>Oceanospirillales</taxon>
        <taxon>Endozoicomonadaceae</taxon>
        <taxon>Parendozoicomonas</taxon>
    </lineage>
</organism>
<dbReference type="InterPro" id="IPR011033">
    <property type="entry name" value="PRC_barrel-like_sf"/>
</dbReference>
<dbReference type="InterPro" id="IPR036976">
    <property type="entry name" value="RimM_N_sf"/>
</dbReference>